<comment type="caution">
    <text evidence="2">The sequence shown here is derived from an EMBL/GenBank/DDBJ whole genome shotgun (WGS) entry which is preliminary data.</text>
</comment>
<organism evidence="2 3">
    <name type="scientific">Colocasia esculenta</name>
    <name type="common">Wild taro</name>
    <name type="synonym">Arum esculentum</name>
    <dbReference type="NCBI Taxonomy" id="4460"/>
    <lineage>
        <taxon>Eukaryota</taxon>
        <taxon>Viridiplantae</taxon>
        <taxon>Streptophyta</taxon>
        <taxon>Embryophyta</taxon>
        <taxon>Tracheophyta</taxon>
        <taxon>Spermatophyta</taxon>
        <taxon>Magnoliopsida</taxon>
        <taxon>Liliopsida</taxon>
        <taxon>Araceae</taxon>
        <taxon>Aroideae</taxon>
        <taxon>Colocasieae</taxon>
        <taxon>Colocasia</taxon>
    </lineage>
</organism>
<protein>
    <submittedName>
        <fullName evidence="2">Uncharacterized protein</fullName>
    </submittedName>
</protein>
<dbReference type="Proteomes" id="UP000652761">
    <property type="component" value="Unassembled WGS sequence"/>
</dbReference>
<gene>
    <name evidence="2" type="ORF">Taro_050253</name>
</gene>
<proteinExistence type="predicted"/>
<reference evidence="2" key="1">
    <citation type="submission" date="2017-07" db="EMBL/GenBank/DDBJ databases">
        <title>Taro Niue Genome Assembly and Annotation.</title>
        <authorList>
            <person name="Atibalentja N."/>
            <person name="Keating K."/>
            <person name="Fields C.J."/>
        </authorList>
    </citation>
    <scope>NUCLEOTIDE SEQUENCE</scope>
    <source>
        <strain evidence="2">Niue_2</strain>
        <tissue evidence="2">Leaf</tissue>
    </source>
</reference>
<sequence>MTVELGARRRSQVSLSVTTRPPGPPPETPKVAPPAMDSKTRKDQQELQQAEAKLLYKAVKRETPTTEYYKAAEIEKHLDHNPG</sequence>
<dbReference type="AlphaFoldDB" id="A0A843XDL5"/>
<dbReference type="EMBL" id="NMUH01007449">
    <property type="protein sequence ID" value="MQM17287.1"/>
    <property type="molecule type" value="Genomic_DNA"/>
</dbReference>
<evidence type="ECO:0000313" key="2">
    <source>
        <dbReference type="EMBL" id="MQM17287.1"/>
    </source>
</evidence>
<evidence type="ECO:0000256" key="1">
    <source>
        <dbReference type="SAM" id="MobiDB-lite"/>
    </source>
</evidence>
<feature type="region of interest" description="Disordered" evidence="1">
    <location>
        <begin position="1"/>
        <end position="47"/>
    </location>
</feature>
<evidence type="ECO:0000313" key="3">
    <source>
        <dbReference type="Proteomes" id="UP000652761"/>
    </source>
</evidence>
<keyword evidence="3" id="KW-1185">Reference proteome</keyword>
<accession>A0A843XDL5</accession>
<name>A0A843XDL5_COLES</name>
<feature type="compositionally biased region" description="Pro residues" evidence="1">
    <location>
        <begin position="21"/>
        <end position="32"/>
    </location>
</feature>